<keyword evidence="3" id="KW-1185">Reference proteome</keyword>
<dbReference type="Proteomes" id="UP000597617">
    <property type="component" value="Unassembled WGS sequence"/>
</dbReference>
<keyword evidence="1" id="KW-0732">Signal</keyword>
<comment type="caution">
    <text evidence="2">The sequence shown here is derived from an EMBL/GenBank/DDBJ whole genome shotgun (WGS) entry which is preliminary data.</text>
</comment>
<evidence type="ECO:0000313" key="3">
    <source>
        <dbReference type="Proteomes" id="UP000597617"/>
    </source>
</evidence>
<dbReference type="EMBL" id="JADQDQ010000008">
    <property type="protein sequence ID" value="MBF9238897.1"/>
    <property type="molecule type" value="Genomic_DNA"/>
</dbReference>
<protein>
    <recommendedName>
        <fullName evidence="4">DUF4397 domain-containing protein</fullName>
    </recommendedName>
</protein>
<evidence type="ECO:0000256" key="1">
    <source>
        <dbReference type="SAM" id="SignalP"/>
    </source>
</evidence>
<reference evidence="2 3" key="1">
    <citation type="submission" date="2020-11" db="EMBL/GenBank/DDBJ databases">
        <authorList>
            <person name="Kim M.K."/>
        </authorList>
    </citation>
    <scope>NUCLEOTIDE SEQUENCE [LARGE SCALE GENOMIC DNA]</scope>
    <source>
        <strain evidence="2 3">BT683</strain>
    </source>
</reference>
<sequence length="269" mass="29393">MHFFVSTLKAKAAAGRAGLALVAAALCLASCKNETMPAPETGKDFYPIAVGNFWTYAVVDTTWSQATGQGSGLITSVPTATVYEFKETINETFTDAAGKTAYRMVRSVKVPPSTTFRNDSVFVLSATDQFVALNRNNTRTLELIFPVREGRSWNLNAFNNNFNDTITAETRQYSRIGEAFTTAAVGSAPAQTYAETLTTKNTGAAAENSLVKRSSYQQVFAKGVGPVFRRRVNILPYTYVDFNGNQVYPPGAYTLGFSREETLIDYGPR</sequence>
<organism evidence="2 3">
    <name type="scientific">Hymenobacter jeongseonensis</name>
    <dbReference type="NCBI Taxonomy" id="2791027"/>
    <lineage>
        <taxon>Bacteria</taxon>
        <taxon>Pseudomonadati</taxon>
        <taxon>Bacteroidota</taxon>
        <taxon>Cytophagia</taxon>
        <taxon>Cytophagales</taxon>
        <taxon>Hymenobacteraceae</taxon>
        <taxon>Hymenobacter</taxon>
    </lineage>
</organism>
<feature type="chain" id="PRO_5047446384" description="DUF4397 domain-containing protein" evidence="1">
    <location>
        <begin position="26"/>
        <end position="269"/>
    </location>
</feature>
<accession>A0ABS0IKJ4</accession>
<feature type="signal peptide" evidence="1">
    <location>
        <begin position="1"/>
        <end position="25"/>
    </location>
</feature>
<evidence type="ECO:0008006" key="4">
    <source>
        <dbReference type="Google" id="ProtNLM"/>
    </source>
</evidence>
<evidence type="ECO:0000313" key="2">
    <source>
        <dbReference type="EMBL" id="MBF9238897.1"/>
    </source>
</evidence>
<dbReference type="RefSeq" id="WP_196283255.1">
    <property type="nucleotide sequence ID" value="NZ_JADQDQ010000008.1"/>
</dbReference>
<name>A0ABS0IKJ4_9BACT</name>
<gene>
    <name evidence="2" type="ORF">I2I05_15950</name>
</gene>
<proteinExistence type="predicted"/>